<proteinExistence type="predicted"/>
<dbReference type="Proteomes" id="UP001319180">
    <property type="component" value="Unassembled WGS sequence"/>
</dbReference>
<name>A0AAP2GFB9_9BACT</name>
<dbReference type="EMBL" id="JAHESC010000039">
    <property type="protein sequence ID" value="MBT1689332.1"/>
    <property type="molecule type" value="Genomic_DNA"/>
</dbReference>
<organism evidence="2 3">
    <name type="scientific">Dawidia soli</name>
    <dbReference type="NCBI Taxonomy" id="2782352"/>
    <lineage>
        <taxon>Bacteria</taxon>
        <taxon>Pseudomonadati</taxon>
        <taxon>Bacteroidota</taxon>
        <taxon>Cytophagia</taxon>
        <taxon>Cytophagales</taxon>
        <taxon>Chryseotaleaceae</taxon>
        <taxon>Dawidia</taxon>
    </lineage>
</organism>
<dbReference type="RefSeq" id="WP_254092558.1">
    <property type="nucleotide sequence ID" value="NZ_JAHESC010000039.1"/>
</dbReference>
<evidence type="ECO:0000313" key="3">
    <source>
        <dbReference type="Proteomes" id="UP001319180"/>
    </source>
</evidence>
<comment type="caution">
    <text evidence="2">The sequence shown here is derived from an EMBL/GenBank/DDBJ whole genome shotgun (WGS) entry which is preliminary data.</text>
</comment>
<protein>
    <submittedName>
        <fullName evidence="2">Uncharacterized protein</fullName>
    </submittedName>
</protein>
<sequence length="413" mass="47960">MIKTLALALSVILAISILTFISFQQLSAAKEKVKLIDWKANPCDDTYDPYRLVNRITEIRTQGETTFLTISFRESCCSRFNPQIDFKGNKLFLLAYKGDPADSCACTCCFSIEFAIEQLPASEYQTYFHGKKIELSNDHYKTTQPTSEVYKGNTINRMNRYGFKEGLWMTFYKDGSIESIEQYPESELYYEESPLWKKDFYPSGQLSFFSRNDSTEYWFKDGTLKSQFTEYSVGDTTYKKVFCSYDNRRLSERSLERSYPTSSASKLDPGSKAGGSETEILYHEKYYKTGQLKSRFGKDTTYTWHESGKIASREFKEGTIAYDEDGFVTERAFYWQTKGPAVWGDMHNSLYAEIGRDGKVLKIHFVRDEIIPDGIVPSAHYNWTWNEAGKLIESPEEWKEPLPWTKFNQLRIR</sequence>
<feature type="region of interest" description="Disordered" evidence="1">
    <location>
        <begin position="254"/>
        <end position="275"/>
    </location>
</feature>
<reference evidence="2 3" key="1">
    <citation type="submission" date="2021-05" db="EMBL/GenBank/DDBJ databases">
        <title>A Polyphasic approach of four new species of the genus Ohtaekwangia: Ohtaekwangia histidinii sp. nov., Ohtaekwangia cretensis sp. nov., Ohtaekwangia indiensis sp. nov., Ohtaekwangia reichenbachii sp. nov. from diverse environment.</title>
        <authorList>
            <person name="Octaviana S."/>
        </authorList>
    </citation>
    <scope>NUCLEOTIDE SEQUENCE [LARGE SCALE GENOMIC DNA]</scope>
    <source>
        <strain evidence="2 3">PWU37</strain>
    </source>
</reference>
<evidence type="ECO:0000256" key="1">
    <source>
        <dbReference type="SAM" id="MobiDB-lite"/>
    </source>
</evidence>
<accession>A0AAP2GFB9</accession>
<gene>
    <name evidence="2" type="ORF">KK078_22395</name>
</gene>
<keyword evidence="3" id="KW-1185">Reference proteome</keyword>
<evidence type="ECO:0000313" key="2">
    <source>
        <dbReference type="EMBL" id="MBT1689332.1"/>
    </source>
</evidence>
<dbReference type="AlphaFoldDB" id="A0AAP2GFB9"/>